<protein>
    <submittedName>
        <fullName evidence="4">FAD-binding protein</fullName>
    </submittedName>
</protein>
<dbReference type="Gene3D" id="3.50.50.60">
    <property type="entry name" value="FAD/NAD(P)-binding domain"/>
    <property type="match status" value="1"/>
</dbReference>
<reference evidence="5" key="1">
    <citation type="journal article" date="2019" name="Int. J. Syst. Evol. Microbiol.">
        <title>The Global Catalogue of Microorganisms (GCM) 10K type strain sequencing project: providing services to taxonomists for standard genome sequencing and annotation.</title>
        <authorList>
            <consortium name="The Broad Institute Genomics Platform"/>
            <consortium name="The Broad Institute Genome Sequencing Center for Infectious Disease"/>
            <person name="Wu L."/>
            <person name="Ma J."/>
        </authorList>
    </citation>
    <scope>NUCLEOTIDE SEQUENCE [LARGE SCALE GENOMIC DNA]</scope>
    <source>
        <strain evidence="5">CECT 8482</strain>
    </source>
</reference>
<dbReference type="RefSeq" id="WP_377786763.1">
    <property type="nucleotide sequence ID" value="NZ_JBHUOC010000001.1"/>
</dbReference>
<evidence type="ECO:0000313" key="4">
    <source>
        <dbReference type="EMBL" id="MDN3712664.1"/>
    </source>
</evidence>
<keyword evidence="2" id="KW-0560">Oxidoreductase</keyword>
<organism evidence="4 5">
    <name type="scientific">Paracoccus cavernae</name>
    <dbReference type="NCBI Taxonomy" id="1571207"/>
    <lineage>
        <taxon>Bacteria</taxon>
        <taxon>Pseudomonadati</taxon>
        <taxon>Pseudomonadota</taxon>
        <taxon>Alphaproteobacteria</taxon>
        <taxon>Rhodobacterales</taxon>
        <taxon>Paracoccaceae</taxon>
        <taxon>Paracoccus</taxon>
    </lineage>
</organism>
<dbReference type="Proteomes" id="UP001243846">
    <property type="component" value="Unassembled WGS sequence"/>
</dbReference>
<feature type="domain" description="FAD-dependent oxidoreductase 2 FAD-binding" evidence="3">
    <location>
        <begin position="8"/>
        <end position="47"/>
    </location>
</feature>
<keyword evidence="1" id="KW-0285">Flavoprotein</keyword>
<evidence type="ECO:0000256" key="2">
    <source>
        <dbReference type="ARBA" id="ARBA00023002"/>
    </source>
</evidence>
<evidence type="ECO:0000313" key="5">
    <source>
        <dbReference type="Proteomes" id="UP001243846"/>
    </source>
</evidence>
<proteinExistence type="predicted"/>
<keyword evidence="5" id="KW-1185">Reference proteome</keyword>
<dbReference type="EMBL" id="JAUFRC010000001">
    <property type="protein sequence ID" value="MDN3712664.1"/>
    <property type="molecule type" value="Genomic_DNA"/>
</dbReference>
<name>A0ABT8D818_9RHOB</name>
<dbReference type="InterPro" id="IPR036188">
    <property type="entry name" value="FAD/NAD-bd_sf"/>
</dbReference>
<dbReference type="SUPFAM" id="SSF51905">
    <property type="entry name" value="FAD/NAD(P)-binding domain"/>
    <property type="match status" value="1"/>
</dbReference>
<dbReference type="InterPro" id="IPR003953">
    <property type="entry name" value="FAD-dep_OxRdtase_2_FAD-bd"/>
</dbReference>
<gene>
    <name evidence="4" type="ORF">QWZ10_14590</name>
</gene>
<comment type="caution">
    <text evidence="4">The sequence shown here is derived from an EMBL/GenBank/DDBJ whole genome shotgun (WGS) entry which is preliminary data.</text>
</comment>
<evidence type="ECO:0000256" key="1">
    <source>
        <dbReference type="ARBA" id="ARBA00022630"/>
    </source>
</evidence>
<accession>A0ABT8D818</accession>
<dbReference type="Pfam" id="PF00890">
    <property type="entry name" value="FAD_binding_2"/>
    <property type="match status" value="1"/>
</dbReference>
<evidence type="ECO:0000259" key="3">
    <source>
        <dbReference type="Pfam" id="PF00890"/>
    </source>
</evidence>
<sequence>MREISCRLLVIGAGPGGYVCAIRAGQLGVDTIIVDPQPPGGPASIWAVSRRRR</sequence>